<feature type="domain" description="Sugar phosphate transporter" evidence="6">
    <location>
        <begin position="106"/>
        <end position="400"/>
    </location>
</feature>
<name>A0A9C7URG8_9RHOD</name>
<evidence type="ECO:0000256" key="5">
    <source>
        <dbReference type="SAM" id="Phobius"/>
    </source>
</evidence>
<organism evidence="7 8">
    <name type="scientific">Galdieria partita</name>
    <dbReference type="NCBI Taxonomy" id="83374"/>
    <lineage>
        <taxon>Eukaryota</taxon>
        <taxon>Rhodophyta</taxon>
        <taxon>Bangiophyceae</taxon>
        <taxon>Galdieriales</taxon>
        <taxon>Galdieriaceae</taxon>
        <taxon>Galdieria</taxon>
    </lineage>
</organism>
<dbReference type="InterPro" id="IPR004853">
    <property type="entry name" value="Sugar_P_trans_dom"/>
</dbReference>
<comment type="subcellular location">
    <subcellularLocation>
        <location evidence="1">Membrane</location>
        <topology evidence="1">Multi-pass membrane protein</topology>
    </subcellularLocation>
</comment>
<dbReference type="OrthoDB" id="6418713at2759"/>
<evidence type="ECO:0000256" key="3">
    <source>
        <dbReference type="ARBA" id="ARBA00022989"/>
    </source>
</evidence>
<dbReference type="GO" id="GO:0016020">
    <property type="term" value="C:membrane"/>
    <property type="evidence" value="ECO:0007669"/>
    <property type="project" value="UniProtKB-SubCell"/>
</dbReference>
<proteinExistence type="predicted"/>
<feature type="transmembrane region" description="Helical" evidence="5">
    <location>
        <begin position="246"/>
        <end position="264"/>
    </location>
</feature>
<dbReference type="AlphaFoldDB" id="A0A9C7URG8"/>
<dbReference type="EMBL" id="BQMJ01000034">
    <property type="protein sequence ID" value="GJQ12517.1"/>
    <property type="molecule type" value="Genomic_DNA"/>
</dbReference>
<evidence type="ECO:0000256" key="4">
    <source>
        <dbReference type="ARBA" id="ARBA00023136"/>
    </source>
</evidence>
<dbReference type="InterPro" id="IPR037185">
    <property type="entry name" value="EmrE-like"/>
</dbReference>
<evidence type="ECO:0000259" key="6">
    <source>
        <dbReference type="Pfam" id="PF03151"/>
    </source>
</evidence>
<dbReference type="InterPro" id="IPR050186">
    <property type="entry name" value="TPT_transporter"/>
</dbReference>
<gene>
    <name evidence="7" type="ORF">GpartN1_g4308.t1</name>
</gene>
<dbReference type="Proteomes" id="UP001061958">
    <property type="component" value="Unassembled WGS sequence"/>
</dbReference>
<protein>
    <recommendedName>
        <fullName evidence="6">Sugar phosphate transporter domain-containing protein</fullName>
    </recommendedName>
</protein>
<comment type="caution">
    <text evidence="7">The sequence shown here is derived from an EMBL/GenBank/DDBJ whole genome shotgun (WGS) entry which is preliminary data.</text>
</comment>
<accession>A0A9C7URG8</accession>
<keyword evidence="2 5" id="KW-0812">Transmembrane</keyword>
<keyword evidence="4 5" id="KW-0472">Membrane</keyword>
<keyword evidence="8" id="KW-1185">Reference proteome</keyword>
<reference evidence="7" key="1">
    <citation type="journal article" date="2022" name="Proc. Natl. Acad. Sci. U.S.A.">
        <title>Life cycle and functional genomics of the unicellular red alga Galdieria for elucidating algal and plant evolution and industrial use.</title>
        <authorList>
            <person name="Hirooka S."/>
            <person name="Itabashi T."/>
            <person name="Ichinose T.M."/>
            <person name="Onuma R."/>
            <person name="Fujiwara T."/>
            <person name="Yamashita S."/>
            <person name="Jong L.W."/>
            <person name="Tomita R."/>
            <person name="Iwane A.H."/>
            <person name="Miyagishima S.Y."/>
        </authorList>
    </citation>
    <scope>NUCLEOTIDE SEQUENCE</scope>
    <source>
        <strain evidence="7">NBRC 102759</strain>
    </source>
</reference>
<dbReference type="Pfam" id="PF03151">
    <property type="entry name" value="TPT"/>
    <property type="match status" value="1"/>
</dbReference>
<feature type="transmembrane region" description="Helical" evidence="5">
    <location>
        <begin position="326"/>
        <end position="342"/>
    </location>
</feature>
<feature type="transmembrane region" description="Helical" evidence="5">
    <location>
        <begin position="387"/>
        <end position="406"/>
    </location>
</feature>
<sequence length="411" mass="46479">MVSLYETPTRRKPLKDPFNHFMFIFSHRICRSSTEFLFRNKYTLRRWSCPLHKCYGITKQQRIVKTRFPLLYCLANTSVDESTKDSGNVKNASQPLPNIASWKRQLKVASYFFLWYAFNIIYNISNKKLLNAYPFPWTVAWVQLAVGVLYVVPLWLFHIRKAPYIQLDDIKRLLPVAAAHTVGHISTVVSLGAVAISFTHVVKALEPFVNVLASAVILRSVFPIPVYLSLLPVVGGVIMASVTELSFTWTGFIAAMLSNFAFTGRNIFSKISMNDQTSYKHMSPANLFAVLTILSTILLLPVAFVWEGPKLYPGWILATSGKTTSMQLITWLLTSGLFFYLYNEVAFYALDSVHPVTHSVGNTMKRVVIIITSLWVFKNPITRANAIGSAIAIGGVLLYSLTKYYYSQKIK</sequence>
<reference evidence="7" key="2">
    <citation type="submission" date="2022-01" db="EMBL/GenBank/DDBJ databases">
        <authorList>
            <person name="Hirooka S."/>
            <person name="Miyagishima S.Y."/>
        </authorList>
    </citation>
    <scope>NUCLEOTIDE SEQUENCE</scope>
    <source>
        <strain evidence="7">NBRC 102759</strain>
    </source>
</reference>
<feature type="transmembrane region" description="Helical" evidence="5">
    <location>
        <begin position="137"/>
        <end position="157"/>
    </location>
</feature>
<evidence type="ECO:0000256" key="1">
    <source>
        <dbReference type="ARBA" id="ARBA00004141"/>
    </source>
</evidence>
<feature type="transmembrane region" description="Helical" evidence="5">
    <location>
        <begin position="285"/>
        <end position="306"/>
    </location>
</feature>
<dbReference type="SUPFAM" id="SSF103481">
    <property type="entry name" value="Multidrug resistance efflux transporter EmrE"/>
    <property type="match status" value="1"/>
</dbReference>
<keyword evidence="3 5" id="KW-1133">Transmembrane helix</keyword>
<dbReference type="PANTHER" id="PTHR11132">
    <property type="entry name" value="SOLUTE CARRIER FAMILY 35"/>
    <property type="match status" value="1"/>
</dbReference>
<feature type="transmembrane region" description="Helical" evidence="5">
    <location>
        <begin position="221"/>
        <end position="240"/>
    </location>
</feature>
<evidence type="ECO:0000313" key="8">
    <source>
        <dbReference type="Proteomes" id="UP001061958"/>
    </source>
</evidence>
<feature type="transmembrane region" description="Helical" evidence="5">
    <location>
        <begin position="108"/>
        <end position="125"/>
    </location>
</feature>
<evidence type="ECO:0000256" key="2">
    <source>
        <dbReference type="ARBA" id="ARBA00022692"/>
    </source>
</evidence>
<evidence type="ECO:0000313" key="7">
    <source>
        <dbReference type="EMBL" id="GJQ12517.1"/>
    </source>
</evidence>